<accession>A0A150GZQ2</accession>
<dbReference type="OrthoDB" id="549039at2759"/>
<dbReference type="PANTHER" id="PTHR46586:SF3">
    <property type="entry name" value="ANKYRIN REPEAT-CONTAINING PROTEIN"/>
    <property type="match status" value="1"/>
</dbReference>
<name>A0A150GZQ2_GONPE</name>
<reference evidence="2" key="1">
    <citation type="journal article" date="2016" name="Nat. Commun.">
        <title>The Gonium pectorale genome demonstrates co-option of cell cycle regulation during the evolution of multicellularity.</title>
        <authorList>
            <person name="Hanschen E.R."/>
            <person name="Marriage T.N."/>
            <person name="Ferris P.J."/>
            <person name="Hamaji T."/>
            <person name="Toyoda A."/>
            <person name="Fujiyama A."/>
            <person name="Neme R."/>
            <person name="Noguchi H."/>
            <person name="Minakuchi Y."/>
            <person name="Suzuki M."/>
            <person name="Kawai-Toyooka H."/>
            <person name="Smith D.R."/>
            <person name="Sparks H."/>
            <person name="Anderson J."/>
            <person name="Bakaric R."/>
            <person name="Luria V."/>
            <person name="Karger A."/>
            <person name="Kirschner M.W."/>
            <person name="Durand P.M."/>
            <person name="Michod R.E."/>
            <person name="Nozaki H."/>
            <person name="Olson B.J."/>
        </authorList>
    </citation>
    <scope>NUCLEOTIDE SEQUENCE [LARGE SCALE GENOMIC DNA]</scope>
    <source>
        <strain evidence="2">NIES-2863</strain>
    </source>
</reference>
<dbReference type="EMBL" id="LSYV01000004">
    <property type="protein sequence ID" value="KXZ55295.1"/>
    <property type="molecule type" value="Genomic_DNA"/>
</dbReference>
<dbReference type="AlphaFoldDB" id="A0A150GZQ2"/>
<comment type="caution">
    <text evidence="1">The sequence shown here is derived from an EMBL/GenBank/DDBJ whole genome shotgun (WGS) entry which is preliminary data.</text>
</comment>
<organism evidence="1 2">
    <name type="scientific">Gonium pectorale</name>
    <name type="common">Green alga</name>
    <dbReference type="NCBI Taxonomy" id="33097"/>
    <lineage>
        <taxon>Eukaryota</taxon>
        <taxon>Viridiplantae</taxon>
        <taxon>Chlorophyta</taxon>
        <taxon>core chlorophytes</taxon>
        <taxon>Chlorophyceae</taxon>
        <taxon>CS clade</taxon>
        <taxon>Chlamydomonadales</taxon>
        <taxon>Volvocaceae</taxon>
        <taxon>Gonium</taxon>
    </lineage>
</organism>
<dbReference type="PANTHER" id="PTHR46586">
    <property type="entry name" value="ANKYRIN REPEAT-CONTAINING PROTEIN"/>
    <property type="match status" value="1"/>
</dbReference>
<evidence type="ECO:0000313" key="2">
    <source>
        <dbReference type="Proteomes" id="UP000075714"/>
    </source>
</evidence>
<keyword evidence="2" id="KW-1185">Reference proteome</keyword>
<dbReference type="InterPro" id="IPR052050">
    <property type="entry name" value="SecEffector_AnkRepeat"/>
</dbReference>
<protein>
    <submittedName>
        <fullName evidence="1">Uncharacterized protein</fullName>
    </submittedName>
</protein>
<sequence>MAWLRQRGCPWGCNAYSAAAKAGCEAALEWLVEQGCPMEESGQPYIKACRNGDMATLRCLRRLGVVPWGPVGRVFVRVAMAVIDPVPLRQLRWLLQQGCPLDYKATEQWLAAPLGVQHQQWARETLRLLAEHRQQQQQP</sequence>
<gene>
    <name evidence="1" type="ORF">GPECTOR_3g430</name>
</gene>
<proteinExistence type="predicted"/>
<evidence type="ECO:0000313" key="1">
    <source>
        <dbReference type="EMBL" id="KXZ55295.1"/>
    </source>
</evidence>
<dbReference type="Proteomes" id="UP000075714">
    <property type="component" value="Unassembled WGS sequence"/>
</dbReference>